<protein>
    <recommendedName>
        <fullName evidence="3">SMI1/KNR4 family protein</fullName>
    </recommendedName>
</protein>
<accession>A0ABN3XHE4</accession>
<gene>
    <name evidence="1" type="ORF">GCM10010478_61040</name>
</gene>
<dbReference type="Gene3D" id="3.40.1580.10">
    <property type="entry name" value="SMI1/KNR4-like"/>
    <property type="match status" value="1"/>
</dbReference>
<name>A0ABN3XHE4_9ACTN</name>
<evidence type="ECO:0008006" key="3">
    <source>
        <dbReference type="Google" id="ProtNLM"/>
    </source>
</evidence>
<reference evidence="1 2" key="1">
    <citation type="journal article" date="2019" name="Int. J. Syst. Evol. Microbiol.">
        <title>The Global Catalogue of Microorganisms (GCM) 10K type strain sequencing project: providing services to taxonomists for standard genome sequencing and annotation.</title>
        <authorList>
            <consortium name="The Broad Institute Genomics Platform"/>
            <consortium name="The Broad Institute Genome Sequencing Center for Infectious Disease"/>
            <person name="Wu L."/>
            <person name="Ma J."/>
        </authorList>
    </citation>
    <scope>NUCLEOTIDE SEQUENCE [LARGE SCALE GENOMIC DNA]</scope>
    <source>
        <strain evidence="1 2">JCM 9650</strain>
    </source>
</reference>
<dbReference type="EMBL" id="BAAAVA010000120">
    <property type="protein sequence ID" value="GAA2952273.1"/>
    <property type="molecule type" value="Genomic_DNA"/>
</dbReference>
<sequence>MTPWVERIFGATGWQPRDIQISWTVVEEALGVELPGDFKELCATFGRGEFSGYVTVLASAGGESSAVVDNLRRLHSIFDRRPTARRLYEPYGVHPEGRLIQWADTADETEFYWLVQSDRPESWKVVARRATDEPWHELEMSTSEFLYRVLKDEEFAPFGIARQAPEASFEPLEE</sequence>
<organism evidence="1 2">
    <name type="scientific">Streptomyces erythrogriseus</name>
    <dbReference type="NCBI Taxonomy" id="284027"/>
    <lineage>
        <taxon>Bacteria</taxon>
        <taxon>Bacillati</taxon>
        <taxon>Actinomycetota</taxon>
        <taxon>Actinomycetes</taxon>
        <taxon>Kitasatosporales</taxon>
        <taxon>Streptomycetaceae</taxon>
        <taxon>Streptomyces</taxon>
        <taxon>Streptomyces griseoincarnatus group</taxon>
    </lineage>
</organism>
<dbReference type="Pfam" id="PF14568">
    <property type="entry name" value="SUKH_6"/>
    <property type="match status" value="1"/>
</dbReference>
<dbReference type="SUPFAM" id="SSF160631">
    <property type="entry name" value="SMI1/KNR4-like"/>
    <property type="match status" value="1"/>
</dbReference>
<proteinExistence type="predicted"/>
<keyword evidence="2" id="KW-1185">Reference proteome</keyword>
<comment type="caution">
    <text evidence="1">The sequence shown here is derived from an EMBL/GenBank/DDBJ whole genome shotgun (WGS) entry which is preliminary data.</text>
</comment>
<evidence type="ECO:0000313" key="2">
    <source>
        <dbReference type="Proteomes" id="UP001501423"/>
    </source>
</evidence>
<dbReference type="Proteomes" id="UP001501423">
    <property type="component" value="Unassembled WGS sequence"/>
</dbReference>
<evidence type="ECO:0000313" key="1">
    <source>
        <dbReference type="EMBL" id="GAA2952273.1"/>
    </source>
</evidence>
<dbReference type="RefSeq" id="WP_199217980.1">
    <property type="nucleotide sequence ID" value="NZ_BAAAVA010000120.1"/>
</dbReference>
<dbReference type="InterPro" id="IPR037883">
    <property type="entry name" value="Knr4/Smi1-like_sf"/>
</dbReference>